<keyword evidence="4" id="KW-1185">Reference proteome</keyword>
<evidence type="ECO:0000259" key="2">
    <source>
        <dbReference type="SMART" id="SM00998"/>
    </source>
</evidence>
<keyword evidence="1 3" id="KW-0456">Lyase</keyword>
<dbReference type="SMART" id="SM00998">
    <property type="entry name" value="ADSL_C"/>
    <property type="match status" value="1"/>
</dbReference>
<dbReference type="EMBL" id="FQUF01000013">
    <property type="protein sequence ID" value="SHE74278.1"/>
    <property type="molecule type" value="Genomic_DNA"/>
</dbReference>
<evidence type="ECO:0000313" key="3">
    <source>
        <dbReference type="EMBL" id="SHE74278.1"/>
    </source>
</evidence>
<gene>
    <name evidence="3" type="ORF">SAMN02745249_01055</name>
</gene>
<proteinExistence type="predicted"/>
<evidence type="ECO:0000313" key="4">
    <source>
        <dbReference type="Proteomes" id="UP000184128"/>
    </source>
</evidence>
<dbReference type="Pfam" id="PF10397">
    <property type="entry name" value="ADSL_C"/>
    <property type="match status" value="1"/>
</dbReference>
<name>A0A1M4VZ70_9LACT</name>
<dbReference type="Pfam" id="PF00206">
    <property type="entry name" value="Lyase_1"/>
    <property type="match status" value="1"/>
</dbReference>
<organism evidence="3 4">
    <name type="scientific">Atopostipes suicloacalis DSM 15692</name>
    <dbReference type="NCBI Taxonomy" id="1121025"/>
    <lineage>
        <taxon>Bacteria</taxon>
        <taxon>Bacillati</taxon>
        <taxon>Bacillota</taxon>
        <taxon>Bacilli</taxon>
        <taxon>Lactobacillales</taxon>
        <taxon>Carnobacteriaceae</taxon>
        <taxon>Atopostipes</taxon>
    </lineage>
</organism>
<dbReference type="PRINTS" id="PR00149">
    <property type="entry name" value="FUMRATELYASE"/>
</dbReference>
<dbReference type="RefSeq" id="WP_073297418.1">
    <property type="nucleotide sequence ID" value="NZ_FQUF01000013.1"/>
</dbReference>
<dbReference type="AlphaFoldDB" id="A0A1M4VZ70"/>
<dbReference type="PANTHER" id="PTHR43172:SF1">
    <property type="entry name" value="ADENYLOSUCCINATE LYASE"/>
    <property type="match status" value="1"/>
</dbReference>
<dbReference type="PANTHER" id="PTHR43172">
    <property type="entry name" value="ADENYLOSUCCINATE LYASE"/>
    <property type="match status" value="1"/>
</dbReference>
<dbReference type="OrthoDB" id="9768878at2"/>
<sequence>MGSGALGMEMMQNEFSAIGMRNIWNDVNRLEKICEVEITLAEAQAELGIIPADKAKIIREQVNVENIDMRKLRLSYGKSGHFLSGFVKYFEDILPDDAGSYLHYGSTTQDILDTGMVLQLKEAHEDTLKRLKKLMRLISSKANALSDVVGVGRAHGNHAIPINYGYKLAIYLNELMDLYQRLKDSEDYVFTSAISGAVGSYAGYGDKGLEMAELVAEKLHLSFDKIGWHTQRGRFVEYTHILAMLSGVMGKMGKNLFDLSRSEIKEFDESYGKGRQGSTAMPTMRNPYLSEAVYNLANLIHNEMNLMYQSMLVSHEKDTIGWRNQWVAIPEITMYLSGQFAYLTAAMQNGTFHLEAIERNLHTEQGMLVSERLMMALSSEIGKSAAHKLIYNIGNESREENTSFEENVRADQAIQKALSDEELDELFNVHTYVGQSEKLGKEILNNYANFKF</sequence>
<dbReference type="Proteomes" id="UP000184128">
    <property type="component" value="Unassembled WGS sequence"/>
</dbReference>
<dbReference type="Gene3D" id="1.10.40.30">
    <property type="entry name" value="Fumarase/aspartase (C-terminal domain)"/>
    <property type="match status" value="1"/>
</dbReference>
<dbReference type="GO" id="GO:0044208">
    <property type="term" value="P:'de novo' AMP biosynthetic process"/>
    <property type="evidence" value="ECO:0007669"/>
    <property type="project" value="TreeGrafter"/>
</dbReference>
<dbReference type="SUPFAM" id="SSF48557">
    <property type="entry name" value="L-aspartase-like"/>
    <property type="match status" value="1"/>
</dbReference>
<dbReference type="InterPro" id="IPR000362">
    <property type="entry name" value="Fumarate_lyase_fam"/>
</dbReference>
<dbReference type="Gene3D" id="1.20.200.10">
    <property type="entry name" value="Fumarase/aspartase (Central domain)"/>
    <property type="match status" value="1"/>
</dbReference>
<evidence type="ECO:0000256" key="1">
    <source>
        <dbReference type="ARBA" id="ARBA00023239"/>
    </source>
</evidence>
<feature type="domain" description="Adenylosuccinate lyase C-terminal" evidence="2">
    <location>
        <begin position="365"/>
        <end position="444"/>
    </location>
</feature>
<dbReference type="InterPro" id="IPR008948">
    <property type="entry name" value="L-Aspartase-like"/>
</dbReference>
<dbReference type="InterPro" id="IPR022761">
    <property type="entry name" value="Fumarate_lyase_N"/>
</dbReference>
<accession>A0A1M4VZ70</accession>
<dbReference type="GO" id="GO:0070626">
    <property type="term" value="F:(S)-2-(5-amino-1-(5-phospho-D-ribosyl)imidazole-4-carboxamido) succinate lyase (fumarate-forming) activity"/>
    <property type="evidence" value="ECO:0007669"/>
    <property type="project" value="TreeGrafter"/>
</dbReference>
<protein>
    <submittedName>
        <fullName evidence="3">Adenylosuccinate lyase</fullName>
    </submittedName>
</protein>
<reference evidence="3 4" key="1">
    <citation type="submission" date="2016-11" db="EMBL/GenBank/DDBJ databases">
        <authorList>
            <person name="Jaros S."/>
            <person name="Januszkiewicz K."/>
            <person name="Wedrychowicz H."/>
        </authorList>
    </citation>
    <scope>NUCLEOTIDE SEQUENCE [LARGE SCALE GENOMIC DNA]</scope>
    <source>
        <strain evidence="3 4">DSM 15692</strain>
    </source>
</reference>
<dbReference type="InterPro" id="IPR019468">
    <property type="entry name" value="AdenyloSucc_lyase_C"/>
</dbReference>
<dbReference type="STRING" id="1121025.SAMN02745249_01055"/>
<dbReference type="CDD" id="cd01597">
    <property type="entry name" value="pCLME"/>
    <property type="match status" value="1"/>
</dbReference>
<dbReference type="GO" id="GO:0004018">
    <property type="term" value="F:N6-(1,2-dicarboxyethyl)AMP AMP-lyase (fumarate-forming) activity"/>
    <property type="evidence" value="ECO:0007669"/>
    <property type="project" value="TreeGrafter"/>
</dbReference>
<dbReference type="GO" id="GO:0005829">
    <property type="term" value="C:cytosol"/>
    <property type="evidence" value="ECO:0007669"/>
    <property type="project" value="TreeGrafter"/>
</dbReference>